<evidence type="ECO:0000313" key="4">
    <source>
        <dbReference type="Proteomes" id="UP000193411"/>
    </source>
</evidence>
<keyword evidence="3" id="KW-0808">Transferase</keyword>
<keyword evidence="1" id="KW-0663">Pyridoxal phosphate</keyword>
<dbReference type="InterPro" id="IPR000192">
    <property type="entry name" value="Aminotrans_V_dom"/>
</dbReference>
<dbReference type="EMBL" id="MCFL01000007">
    <property type="protein sequence ID" value="ORZ38867.1"/>
    <property type="molecule type" value="Genomic_DNA"/>
</dbReference>
<dbReference type="STRING" id="765915.A0A1Y2HW78"/>
<dbReference type="InterPro" id="IPR015421">
    <property type="entry name" value="PyrdxlP-dep_Trfase_major"/>
</dbReference>
<organism evidence="3 4">
    <name type="scientific">Catenaria anguillulae PL171</name>
    <dbReference type="NCBI Taxonomy" id="765915"/>
    <lineage>
        <taxon>Eukaryota</taxon>
        <taxon>Fungi</taxon>
        <taxon>Fungi incertae sedis</taxon>
        <taxon>Blastocladiomycota</taxon>
        <taxon>Blastocladiomycetes</taxon>
        <taxon>Blastocladiales</taxon>
        <taxon>Catenariaceae</taxon>
        <taxon>Catenaria</taxon>
    </lineage>
</organism>
<keyword evidence="4" id="KW-1185">Reference proteome</keyword>
<name>A0A1Y2HW78_9FUNG</name>
<dbReference type="Pfam" id="PF00266">
    <property type="entry name" value="Aminotran_5"/>
    <property type="match status" value="1"/>
</dbReference>
<evidence type="ECO:0000313" key="3">
    <source>
        <dbReference type="EMBL" id="ORZ38867.1"/>
    </source>
</evidence>
<reference evidence="3 4" key="1">
    <citation type="submission" date="2016-07" db="EMBL/GenBank/DDBJ databases">
        <title>Pervasive Adenine N6-methylation of Active Genes in Fungi.</title>
        <authorList>
            <consortium name="DOE Joint Genome Institute"/>
            <person name="Mondo S.J."/>
            <person name="Dannebaum R.O."/>
            <person name="Kuo R.C."/>
            <person name="Labutti K."/>
            <person name="Haridas S."/>
            <person name="Kuo A."/>
            <person name="Salamov A."/>
            <person name="Ahrendt S.R."/>
            <person name="Lipzen A."/>
            <person name="Sullivan W."/>
            <person name="Andreopoulos W.B."/>
            <person name="Clum A."/>
            <person name="Lindquist E."/>
            <person name="Daum C."/>
            <person name="Ramamoorthy G.K."/>
            <person name="Gryganskyi A."/>
            <person name="Culley D."/>
            <person name="Magnuson J.K."/>
            <person name="James T.Y."/>
            <person name="O'Malley M.A."/>
            <person name="Stajich J.E."/>
            <person name="Spatafora J.W."/>
            <person name="Visel A."/>
            <person name="Grigoriev I.V."/>
        </authorList>
    </citation>
    <scope>NUCLEOTIDE SEQUENCE [LARGE SCALE GENOMIC DNA]</scope>
    <source>
        <strain evidence="3 4">PL171</strain>
    </source>
</reference>
<dbReference type="AlphaFoldDB" id="A0A1Y2HW78"/>
<dbReference type="Proteomes" id="UP000193411">
    <property type="component" value="Unassembled WGS sequence"/>
</dbReference>
<proteinExistence type="predicted"/>
<protein>
    <submittedName>
        <fullName evidence="3">Pyridoxal phosphate-dependent transferase</fullName>
    </submittedName>
</protein>
<dbReference type="GO" id="GO:0016740">
    <property type="term" value="F:transferase activity"/>
    <property type="evidence" value="ECO:0007669"/>
    <property type="project" value="UniProtKB-KW"/>
</dbReference>
<sequence>NVPPPCLDIPHPLRRDAFARLQFLAENASRVAMDAISLDALVPRANHRDLFFFKNEVKYLITECRKAWMDVFEEESVDFHFEFDPFLAWAQKLAAFVNADPLDLVFVENATRAQYGLKSLKLGPSTPFWAFHLPAVNSTIQFISETTGCKVFNLQYFRTSCATPTVAVFDHITSHRPGAPDRELAAFCRKNGVLTVIDGAHAVGQVPIDLKEVDPDFYVTNVHKWCFAPRGCAILYVKRKHHPTTHHLYTLLARHLRLDPIPHCPAALAFFKHALGNSYDRNTKLNLLTARFLTRSMLAMMATVVLPRMMDRRVCKVTRVSPDEWRGKIKYRTSAAKDDELTPSVVANALHDTLRSQYAIEGWCNVVEGDVILRISALVEIQEGDRSMLDRTEVTRYVKMAEEIENAYSYSVDPASRLAK</sequence>
<feature type="domain" description="Aminotransferase class V" evidence="2">
    <location>
        <begin position="182"/>
        <end position="247"/>
    </location>
</feature>
<dbReference type="OrthoDB" id="5978656at2759"/>
<comment type="caution">
    <text evidence="3">The sequence shown here is derived from an EMBL/GenBank/DDBJ whole genome shotgun (WGS) entry which is preliminary data.</text>
</comment>
<dbReference type="PANTHER" id="PTHR43092">
    <property type="entry name" value="L-CYSTEINE DESULFHYDRASE"/>
    <property type="match status" value="1"/>
</dbReference>
<dbReference type="SUPFAM" id="SSF53383">
    <property type="entry name" value="PLP-dependent transferases"/>
    <property type="match status" value="1"/>
</dbReference>
<dbReference type="InterPro" id="IPR015424">
    <property type="entry name" value="PyrdxlP-dep_Trfase"/>
</dbReference>
<feature type="non-terminal residue" evidence="3">
    <location>
        <position position="420"/>
    </location>
</feature>
<evidence type="ECO:0000256" key="1">
    <source>
        <dbReference type="ARBA" id="ARBA00022898"/>
    </source>
</evidence>
<evidence type="ECO:0000259" key="2">
    <source>
        <dbReference type="Pfam" id="PF00266"/>
    </source>
</evidence>
<accession>A0A1Y2HW78</accession>
<gene>
    <name evidence="3" type="ORF">BCR44DRAFT_1427950</name>
</gene>
<dbReference type="PANTHER" id="PTHR43092:SF2">
    <property type="entry name" value="HERCYNYLCYSTEINE SULFOXIDE LYASE"/>
    <property type="match status" value="1"/>
</dbReference>
<dbReference type="Gene3D" id="3.40.640.10">
    <property type="entry name" value="Type I PLP-dependent aspartate aminotransferase-like (Major domain)"/>
    <property type="match status" value="1"/>
</dbReference>
<feature type="non-terminal residue" evidence="3">
    <location>
        <position position="1"/>
    </location>
</feature>